<dbReference type="SUPFAM" id="SSF88946">
    <property type="entry name" value="Sigma2 domain of RNA polymerase sigma factors"/>
    <property type="match status" value="1"/>
</dbReference>
<dbReference type="AlphaFoldDB" id="A0A136LZ82"/>
<comment type="caution">
    <text evidence="2">The sequence shown here is derived from an EMBL/GenBank/DDBJ whole genome shotgun (WGS) entry which is preliminary data.</text>
</comment>
<evidence type="ECO:0000259" key="1">
    <source>
        <dbReference type="Pfam" id="PF04542"/>
    </source>
</evidence>
<evidence type="ECO:0000313" key="2">
    <source>
        <dbReference type="EMBL" id="KXK26954.1"/>
    </source>
</evidence>
<organism evidence="2 3">
    <name type="scientific">candidate division WS6 bacterium OLB20</name>
    <dbReference type="NCBI Taxonomy" id="1617426"/>
    <lineage>
        <taxon>Bacteria</taxon>
        <taxon>Candidatus Dojkabacteria</taxon>
    </lineage>
</organism>
<dbReference type="InterPro" id="IPR013325">
    <property type="entry name" value="RNA_pol_sigma_r2"/>
</dbReference>
<dbReference type="Proteomes" id="UP000070457">
    <property type="component" value="Unassembled WGS sequence"/>
</dbReference>
<reference evidence="2 3" key="1">
    <citation type="submission" date="2015-02" db="EMBL/GenBank/DDBJ databases">
        <title>Improved understanding of the partial-nitritation anammox process through 23 genomes representing the majority of the microbial community.</title>
        <authorList>
            <person name="Speth D.R."/>
            <person name="In T Zandt M."/>
            <person name="Guerrero Cruz S."/>
            <person name="Jetten M.S."/>
            <person name="Dutilh B.E."/>
        </authorList>
    </citation>
    <scope>NUCLEOTIDE SEQUENCE [LARGE SCALE GENOMIC DNA]</scope>
    <source>
        <strain evidence="2">OLB20</strain>
    </source>
</reference>
<dbReference type="STRING" id="1617426.TR69_WS6001000978"/>
<dbReference type="Pfam" id="PF04542">
    <property type="entry name" value="Sigma70_r2"/>
    <property type="match status" value="1"/>
</dbReference>
<evidence type="ECO:0000313" key="3">
    <source>
        <dbReference type="Proteomes" id="UP000070457"/>
    </source>
</evidence>
<feature type="domain" description="RNA polymerase sigma-70 region 2" evidence="1">
    <location>
        <begin position="19"/>
        <end position="66"/>
    </location>
</feature>
<gene>
    <name evidence="2" type="ORF">TR69_WS6001000978</name>
</gene>
<dbReference type="Gene3D" id="1.10.1740.10">
    <property type="match status" value="1"/>
</dbReference>
<dbReference type="EMBL" id="JYNZ01000003">
    <property type="protein sequence ID" value="KXK26954.1"/>
    <property type="molecule type" value="Genomic_DNA"/>
</dbReference>
<dbReference type="InterPro" id="IPR007627">
    <property type="entry name" value="RNA_pol_sigma70_r2"/>
</dbReference>
<proteinExistence type="predicted"/>
<dbReference type="GO" id="GO:0006352">
    <property type="term" value="P:DNA-templated transcription initiation"/>
    <property type="evidence" value="ECO:0007669"/>
    <property type="project" value="InterPro"/>
</dbReference>
<accession>A0A136LZ82</accession>
<name>A0A136LZ82_9BACT</name>
<protein>
    <submittedName>
        <fullName evidence="2">RNA polymerase sigma factor SigY</fullName>
    </submittedName>
</protein>
<dbReference type="GO" id="GO:0003700">
    <property type="term" value="F:DNA-binding transcription factor activity"/>
    <property type="evidence" value="ECO:0007669"/>
    <property type="project" value="InterPro"/>
</dbReference>
<sequence length="75" mass="8804">MQELIHAAQKGDPRALSELYKANFAWLYRYVRFRVTNDASAEDVCSEIFTKAFENIARFRAQSSFKNVAVQYYEE</sequence>